<evidence type="ECO:0000313" key="3">
    <source>
        <dbReference type="Proteomes" id="UP001165561"/>
    </source>
</evidence>
<evidence type="ECO:0000259" key="1">
    <source>
        <dbReference type="Pfam" id="PF13539"/>
    </source>
</evidence>
<sequence length="113" mass="12178">RMVPVDAYGGDDGASMAANNTSAFNCRTITGGSGWSEHSYGRAIDINPLANPYVAGSTVLPAAGWAYADRIRDAAGMIHAGDEVVRAFAERGWLWGGYWTYPKDYQHFSTSGR</sequence>
<reference evidence="2" key="1">
    <citation type="submission" date="2023-02" db="EMBL/GenBank/DDBJ databases">
        <title>Georgenia sp.10Sc9-8, isolated from a soil sample collected from the Taklamakan desert.</title>
        <authorList>
            <person name="Liu S."/>
        </authorList>
    </citation>
    <scope>NUCLEOTIDE SEQUENCE</scope>
    <source>
        <strain evidence="2">10Sc9-8</strain>
    </source>
</reference>
<dbReference type="Proteomes" id="UP001165561">
    <property type="component" value="Unassembled WGS sequence"/>
</dbReference>
<protein>
    <submittedName>
        <fullName evidence="2">M15 family metallopeptidase</fullName>
    </submittedName>
</protein>
<dbReference type="SUPFAM" id="SSF55166">
    <property type="entry name" value="Hedgehog/DD-peptidase"/>
    <property type="match status" value="1"/>
</dbReference>
<proteinExistence type="predicted"/>
<feature type="non-terminal residue" evidence="2">
    <location>
        <position position="1"/>
    </location>
</feature>
<comment type="caution">
    <text evidence="2">The sequence shown here is derived from an EMBL/GenBank/DDBJ whole genome shotgun (WGS) entry which is preliminary data.</text>
</comment>
<dbReference type="Pfam" id="PF13539">
    <property type="entry name" value="Peptidase_M15_4"/>
    <property type="match status" value="1"/>
</dbReference>
<dbReference type="InterPro" id="IPR009045">
    <property type="entry name" value="Zn_M74/Hedgehog-like"/>
</dbReference>
<feature type="domain" description="Peptidase M15C" evidence="1">
    <location>
        <begin position="31"/>
        <end position="109"/>
    </location>
</feature>
<dbReference type="InterPro" id="IPR039561">
    <property type="entry name" value="Peptidase_M15C"/>
</dbReference>
<dbReference type="EMBL" id="JARACI010000429">
    <property type="protein sequence ID" value="MDD9205334.1"/>
    <property type="molecule type" value="Genomic_DNA"/>
</dbReference>
<gene>
    <name evidence="2" type="ORF">PU560_02495</name>
</gene>
<keyword evidence="3" id="KW-1185">Reference proteome</keyword>
<organism evidence="2 3">
    <name type="scientific">Georgenia halotolerans</name>
    <dbReference type="NCBI Taxonomy" id="3028317"/>
    <lineage>
        <taxon>Bacteria</taxon>
        <taxon>Bacillati</taxon>
        <taxon>Actinomycetota</taxon>
        <taxon>Actinomycetes</taxon>
        <taxon>Micrococcales</taxon>
        <taxon>Bogoriellaceae</taxon>
        <taxon>Georgenia</taxon>
    </lineage>
</organism>
<evidence type="ECO:0000313" key="2">
    <source>
        <dbReference type="EMBL" id="MDD9205334.1"/>
    </source>
</evidence>
<dbReference type="Gene3D" id="3.30.1380.10">
    <property type="match status" value="1"/>
</dbReference>
<name>A0ABT5TTM9_9MICO</name>
<accession>A0ABT5TTM9</accession>